<feature type="compositionally biased region" description="Low complexity" evidence="6">
    <location>
        <begin position="56"/>
        <end position="75"/>
    </location>
</feature>
<proteinExistence type="predicted"/>
<dbReference type="InterPro" id="IPR017937">
    <property type="entry name" value="Thioredoxin_CS"/>
</dbReference>
<protein>
    <recommendedName>
        <fullName evidence="8">Thioredoxin domain-containing protein</fullName>
    </recommendedName>
</protein>
<keyword evidence="3" id="KW-0735">Signal-anchor</keyword>
<evidence type="ECO:0000256" key="3">
    <source>
        <dbReference type="ARBA" id="ARBA00022968"/>
    </source>
</evidence>
<keyword evidence="10" id="KW-1185">Reference proteome</keyword>
<dbReference type="CDD" id="cd02966">
    <property type="entry name" value="TlpA_like_family"/>
    <property type="match status" value="1"/>
</dbReference>
<evidence type="ECO:0000256" key="1">
    <source>
        <dbReference type="ARBA" id="ARBA00004196"/>
    </source>
</evidence>
<dbReference type="EMBL" id="BMQC01000001">
    <property type="protein sequence ID" value="GGK11682.1"/>
    <property type="molecule type" value="Genomic_DNA"/>
</dbReference>
<dbReference type="PROSITE" id="PS51257">
    <property type="entry name" value="PROKAR_LIPOPROTEIN"/>
    <property type="match status" value="1"/>
</dbReference>
<organism evidence="9 10">
    <name type="scientific">Pilimelia terevasa</name>
    <dbReference type="NCBI Taxonomy" id="53372"/>
    <lineage>
        <taxon>Bacteria</taxon>
        <taxon>Bacillati</taxon>
        <taxon>Actinomycetota</taxon>
        <taxon>Actinomycetes</taxon>
        <taxon>Micromonosporales</taxon>
        <taxon>Micromonosporaceae</taxon>
        <taxon>Pilimelia</taxon>
    </lineage>
</organism>
<evidence type="ECO:0000256" key="4">
    <source>
        <dbReference type="ARBA" id="ARBA00023157"/>
    </source>
</evidence>
<evidence type="ECO:0000256" key="6">
    <source>
        <dbReference type="SAM" id="MobiDB-lite"/>
    </source>
</evidence>
<dbReference type="Pfam" id="PF08534">
    <property type="entry name" value="Redoxin"/>
    <property type="match status" value="1"/>
</dbReference>
<keyword evidence="5" id="KW-0676">Redox-active center</keyword>
<sequence>MSRRRAGLAAGLAGLAALALAAGCADRGPRAAAPPPPPFADCAALSPPPRLVLSPTSAGGALSAASPGAPSAAPGSTGGAGAARAGERGLPALALPCLTGGAAVATGALAGPLVVNLWATWCPPCRAELPVFQRFADRTPGVRVLGVVTSDNPDWAGDLGRDLGVRFPQLVDRTGALQRALGAVGLPATVLLPADGRPRYLHQAPLTEATLASLAATHLGARP</sequence>
<feature type="chain" id="PRO_5038626821" description="Thioredoxin domain-containing protein" evidence="7">
    <location>
        <begin position="22"/>
        <end position="223"/>
    </location>
</feature>
<keyword evidence="4" id="KW-1015">Disulfide bond</keyword>
<dbReference type="Proteomes" id="UP000662200">
    <property type="component" value="Unassembled WGS sequence"/>
</dbReference>
<dbReference type="SUPFAM" id="SSF52833">
    <property type="entry name" value="Thioredoxin-like"/>
    <property type="match status" value="1"/>
</dbReference>
<dbReference type="InterPro" id="IPR050553">
    <property type="entry name" value="Thioredoxin_ResA/DsbE_sf"/>
</dbReference>
<evidence type="ECO:0000313" key="9">
    <source>
        <dbReference type="EMBL" id="GGK11682.1"/>
    </source>
</evidence>
<evidence type="ECO:0000256" key="2">
    <source>
        <dbReference type="ARBA" id="ARBA00022748"/>
    </source>
</evidence>
<accession>A0A8J3BCP6</accession>
<keyword evidence="3" id="KW-0812">Transmembrane</keyword>
<comment type="caution">
    <text evidence="9">The sequence shown here is derived from an EMBL/GenBank/DDBJ whole genome shotgun (WGS) entry which is preliminary data.</text>
</comment>
<dbReference type="InterPro" id="IPR013766">
    <property type="entry name" value="Thioredoxin_domain"/>
</dbReference>
<gene>
    <name evidence="9" type="ORF">GCM10010124_00400</name>
</gene>
<dbReference type="PANTHER" id="PTHR42852">
    <property type="entry name" value="THIOL:DISULFIDE INTERCHANGE PROTEIN DSBE"/>
    <property type="match status" value="1"/>
</dbReference>
<dbReference type="InterPro" id="IPR013740">
    <property type="entry name" value="Redoxin"/>
</dbReference>
<feature type="domain" description="Thioredoxin" evidence="8">
    <location>
        <begin position="89"/>
        <end position="220"/>
    </location>
</feature>
<name>A0A8J3BCP6_9ACTN</name>
<evidence type="ECO:0000259" key="8">
    <source>
        <dbReference type="PROSITE" id="PS51352"/>
    </source>
</evidence>
<evidence type="ECO:0000256" key="5">
    <source>
        <dbReference type="ARBA" id="ARBA00023284"/>
    </source>
</evidence>
<dbReference type="PANTHER" id="PTHR42852:SF6">
    <property type="entry name" value="THIOL:DISULFIDE INTERCHANGE PROTEIN DSBE"/>
    <property type="match status" value="1"/>
</dbReference>
<dbReference type="GO" id="GO:0016491">
    <property type="term" value="F:oxidoreductase activity"/>
    <property type="evidence" value="ECO:0007669"/>
    <property type="project" value="InterPro"/>
</dbReference>
<reference evidence="9" key="1">
    <citation type="journal article" date="2014" name="Int. J. Syst. Evol. Microbiol.">
        <title>Complete genome sequence of Corynebacterium casei LMG S-19264T (=DSM 44701T), isolated from a smear-ripened cheese.</title>
        <authorList>
            <consortium name="US DOE Joint Genome Institute (JGI-PGF)"/>
            <person name="Walter F."/>
            <person name="Albersmeier A."/>
            <person name="Kalinowski J."/>
            <person name="Ruckert C."/>
        </authorList>
    </citation>
    <scope>NUCLEOTIDE SEQUENCE</scope>
    <source>
        <strain evidence="9">JCM 3091</strain>
    </source>
</reference>
<dbReference type="GO" id="GO:0017004">
    <property type="term" value="P:cytochrome complex assembly"/>
    <property type="evidence" value="ECO:0007669"/>
    <property type="project" value="UniProtKB-KW"/>
</dbReference>
<feature type="region of interest" description="Disordered" evidence="6">
    <location>
        <begin position="56"/>
        <end position="83"/>
    </location>
</feature>
<dbReference type="Gene3D" id="3.40.30.10">
    <property type="entry name" value="Glutaredoxin"/>
    <property type="match status" value="1"/>
</dbReference>
<evidence type="ECO:0000313" key="10">
    <source>
        <dbReference type="Proteomes" id="UP000662200"/>
    </source>
</evidence>
<dbReference type="RefSeq" id="WP_189112096.1">
    <property type="nucleotide sequence ID" value="NZ_BMQC01000001.1"/>
</dbReference>
<dbReference type="InterPro" id="IPR006311">
    <property type="entry name" value="TAT_signal"/>
</dbReference>
<dbReference type="PROSITE" id="PS00194">
    <property type="entry name" value="THIOREDOXIN_1"/>
    <property type="match status" value="1"/>
</dbReference>
<keyword evidence="2" id="KW-0201">Cytochrome c-type biogenesis</keyword>
<keyword evidence="7" id="KW-0732">Signal</keyword>
<comment type="subcellular location">
    <subcellularLocation>
        <location evidence="1">Cell envelope</location>
    </subcellularLocation>
</comment>
<dbReference type="PROSITE" id="PS51352">
    <property type="entry name" value="THIOREDOXIN_2"/>
    <property type="match status" value="1"/>
</dbReference>
<dbReference type="AlphaFoldDB" id="A0A8J3BCP6"/>
<feature type="signal peptide" evidence="7">
    <location>
        <begin position="1"/>
        <end position="21"/>
    </location>
</feature>
<dbReference type="GO" id="GO:0030313">
    <property type="term" value="C:cell envelope"/>
    <property type="evidence" value="ECO:0007669"/>
    <property type="project" value="UniProtKB-SubCell"/>
</dbReference>
<dbReference type="InterPro" id="IPR036249">
    <property type="entry name" value="Thioredoxin-like_sf"/>
</dbReference>
<dbReference type="PROSITE" id="PS51318">
    <property type="entry name" value="TAT"/>
    <property type="match status" value="1"/>
</dbReference>
<evidence type="ECO:0000256" key="7">
    <source>
        <dbReference type="SAM" id="SignalP"/>
    </source>
</evidence>
<reference evidence="9" key="2">
    <citation type="submission" date="2020-09" db="EMBL/GenBank/DDBJ databases">
        <authorList>
            <person name="Sun Q."/>
            <person name="Ohkuma M."/>
        </authorList>
    </citation>
    <scope>NUCLEOTIDE SEQUENCE</scope>
    <source>
        <strain evidence="9">JCM 3091</strain>
    </source>
</reference>